<organism evidence="2 3">
    <name type="scientific">Pseudaminobacter salicylatoxidans</name>
    <dbReference type="NCBI Taxonomy" id="93369"/>
    <lineage>
        <taxon>Bacteria</taxon>
        <taxon>Pseudomonadati</taxon>
        <taxon>Pseudomonadota</taxon>
        <taxon>Alphaproteobacteria</taxon>
        <taxon>Hyphomicrobiales</taxon>
        <taxon>Phyllobacteriaceae</taxon>
        <taxon>Pseudaminobacter</taxon>
    </lineage>
</organism>
<reference evidence="2 3" key="1">
    <citation type="submission" date="2018-05" db="EMBL/GenBank/DDBJ databases">
        <title>Genomic Encyclopedia of Type Strains, Phase IV (KMG-IV): sequencing the most valuable type-strain genomes for metagenomic binning, comparative biology and taxonomic classification.</title>
        <authorList>
            <person name="Goeker M."/>
        </authorList>
    </citation>
    <scope>NUCLEOTIDE SEQUENCE [LARGE SCALE GENOMIC DNA]</scope>
    <source>
        <strain evidence="2 3">DSM 6986</strain>
    </source>
</reference>
<dbReference type="InterPro" id="IPR000073">
    <property type="entry name" value="AB_hydrolase_1"/>
</dbReference>
<keyword evidence="3" id="KW-1185">Reference proteome</keyword>
<dbReference type="Gene3D" id="3.40.50.1820">
    <property type="entry name" value="alpha/beta hydrolase"/>
    <property type="match status" value="1"/>
</dbReference>
<keyword evidence="2" id="KW-0378">Hydrolase</keyword>
<dbReference type="GO" id="GO:0016787">
    <property type="term" value="F:hydrolase activity"/>
    <property type="evidence" value="ECO:0007669"/>
    <property type="project" value="UniProtKB-KW"/>
</dbReference>
<protein>
    <submittedName>
        <fullName evidence="2">Aminoacrylate hydrolase</fullName>
    </submittedName>
</protein>
<dbReference type="InterPro" id="IPR050471">
    <property type="entry name" value="AB_hydrolase"/>
</dbReference>
<dbReference type="AlphaFoldDB" id="A0A316BJP7"/>
<comment type="caution">
    <text evidence="2">The sequence shown here is derived from an EMBL/GenBank/DDBJ whole genome shotgun (WGS) entry which is preliminary data.</text>
</comment>
<dbReference type="STRING" id="1192868.GCA_000304395_00539"/>
<dbReference type="InterPro" id="IPR029058">
    <property type="entry name" value="AB_hydrolase_fold"/>
</dbReference>
<dbReference type="SUPFAM" id="SSF53474">
    <property type="entry name" value="alpha/beta-Hydrolases"/>
    <property type="match status" value="1"/>
</dbReference>
<dbReference type="Pfam" id="PF00561">
    <property type="entry name" value="Abhydrolase_1"/>
    <property type="match status" value="1"/>
</dbReference>
<dbReference type="EMBL" id="QGGG01000028">
    <property type="protein sequence ID" value="PWJ73192.1"/>
    <property type="molecule type" value="Genomic_DNA"/>
</dbReference>
<dbReference type="PRINTS" id="PR00111">
    <property type="entry name" value="ABHYDROLASE"/>
</dbReference>
<dbReference type="Proteomes" id="UP000245396">
    <property type="component" value="Unassembled WGS sequence"/>
</dbReference>
<dbReference type="PANTHER" id="PTHR43433:SF5">
    <property type="entry name" value="AB HYDROLASE-1 DOMAIN-CONTAINING PROTEIN"/>
    <property type="match status" value="1"/>
</dbReference>
<evidence type="ECO:0000313" key="3">
    <source>
        <dbReference type="Proteomes" id="UP000245396"/>
    </source>
</evidence>
<evidence type="ECO:0000259" key="1">
    <source>
        <dbReference type="Pfam" id="PF00561"/>
    </source>
</evidence>
<sequence>MPFVNIRNGQLYYEEAGQGSPLLLIPGLGGVGSFWKKQVEFFQNHFRVIIHDHRGTGRSMAETERFSVDLMADDVEALITQLDLSDIQIIGHSTGGAIAQALAIRQKYDLRKLVLSATWAYGDDYFRTLFGTRLQILEKIGMHAYEQFGRIVRYPPSFLGKNPEFLQPSGNNESGDAPTIASRIQALLDFDSRNQLARIDVDTLLIGAIDDAVTPHHLWDELAEGIQGARMVKLPEGGHFCPQTASDAYNTHVMNFLQGRG</sequence>
<dbReference type="PANTHER" id="PTHR43433">
    <property type="entry name" value="HYDROLASE, ALPHA/BETA FOLD FAMILY PROTEIN"/>
    <property type="match status" value="1"/>
</dbReference>
<accession>A0A316BJP7</accession>
<evidence type="ECO:0000313" key="2">
    <source>
        <dbReference type="EMBL" id="PWJ73192.1"/>
    </source>
</evidence>
<dbReference type="OrthoDB" id="9796770at2"/>
<gene>
    <name evidence="2" type="ORF">C7441_12824</name>
</gene>
<name>A0A316BJP7_PSESE</name>
<feature type="domain" description="AB hydrolase-1" evidence="1">
    <location>
        <begin position="21"/>
        <end position="240"/>
    </location>
</feature>
<proteinExistence type="predicted"/>